<feature type="domain" description="Lysidine-tRNA(Ile) synthetase C-terminal" evidence="9">
    <location>
        <begin position="345"/>
        <end position="418"/>
    </location>
</feature>
<dbReference type="NCBIfam" id="TIGR02433">
    <property type="entry name" value="lysidine_TilS_C"/>
    <property type="match status" value="1"/>
</dbReference>
<evidence type="ECO:0000256" key="6">
    <source>
        <dbReference type="ARBA" id="ARBA00022840"/>
    </source>
</evidence>
<dbReference type="HAMAP" id="MF_01161">
    <property type="entry name" value="tRNA_Ile_lys_synt"/>
    <property type="match status" value="1"/>
</dbReference>
<evidence type="ECO:0000256" key="8">
    <source>
        <dbReference type="HAMAP-Rule" id="MF_01161"/>
    </source>
</evidence>
<evidence type="ECO:0000256" key="4">
    <source>
        <dbReference type="ARBA" id="ARBA00022694"/>
    </source>
</evidence>
<keyword evidence="3 8" id="KW-0436">Ligase</keyword>
<dbReference type="KEGG" id="mars:A8C75_02970"/>
<dbReference type="Gene3D" id="1.20.59.20">
    <property type="match status" value="1"/>
</dbReference>
<dbReference type="NCBIfam" id="TIGR02432">
    <property type="entry name" value="lysidine_TilS_N"/>
    <property type="match status" value="1"/>
</dbReference>
<dbReference type="InterPro" id="IPR015262">
    <property type="entry name" value="tRNA_Ile_lys_synt_subst-bd"/>
</dbReference>
<dbReference type="Pfam" id="PF09179">
    <property type="entry name" value="TilS"/>
    <property type="match status" value="1"/>
</dbReference>
<keyword evidence="2 8" id="KW-0963">Cytoplasm</keyword>
<dbReference type="GO" id="GO:0005737">
    <property type="term" value="C:cytoplasm"/>
    <property type="evidence" value="ECO:0007669"/>
    <property type="project" value="UniProtKB-SubCell"/>
</dbReference>
<keyword evidence="11" id="KW-1185">Reference proteome</keyword>
<dbReference type="CDD" id="cd01992">
    <property type="entry name" value="TilS_N"/>
    <property type="match status" value="1"/>
</dbReference>
<comment type="catalytic activity">
    <reaction evidence="7 8">
        <text>cytidine(34) in tRNA(Ile2) + L-lysine + ATP = lysidine(34) in tRNA(Ile2) + AMP + diphosphate + H(+)</text>
        <dbReference type="Rhea" id="RHEA:43744"/>
        <dbReference type="Rhea" id="RHEA-COMP:10625"/>
        <dbReference type="Rhea" id="RHEA-COMP:10670"/>
        <dbReference type="ChEBI" id="CHEBI:15378"/>
        <dbReference type="ChEBI" id="CHEBI:30616"/>
        <dbReference type="ChEBI" id="CHEBI:32551"/>
        <dbReference type="ChEBI" id="CHEBI:33019"/>
        <dbReference type="ChEBI" id="CHEBI:82748"/>
        <dbReference type="ChEBI" id="CHEBI:83665"/>
        <dbReference type="ChEBI" id="CHEBI:456215"/>
        <dbReference type="EC" id="6.3.4.19"/>
    </reaction>
</comment>
<organism evidence="10 11">
    <name type="scientific">Marinobacterium aestuarii</name>
    <dbReference type="NCBI Taxonomy" id="1821621"/>
    <lineage>
        <taxon>Bacteria</taxon>
        <taxon>Pseudomonadati</taxon>
        <taxon>Pseudomonadota</taxon>
        <taxon>Gammaproteobacteria</taxon>
        <taxon>Oceanospirillales</taxon>
        <taxon>Oceanospirillaceae</taxon>
        <taxon>Marinobacterium</taxon>
    </lineage>
</organism>
<dbReference type="Gene3D" id="3.40.50.620">
    <property type="entry name" value="HUPs"/>
    <property type="match status" value="1"/>
</dbReference>
<dbReference type="InterPro" id="IPR012795">
    <property type="entry name" value="tRNA_Ile_lys_synt_N"/>
</dbReference>
<reference evidence="11" key="1">
    <citation type="submission" date="2016-05" db="EMBL/GenBank/DDBJ databases">
        <authorList>
            <person name="Baek K."/>
            <person name="Yang S.-J."/>
        </authorList>
    </citation>
    <scope>NUCLEOTIDE SEQUENCE [LARGE SCALE GENOMIC DNA]</scope>
    <source>
        <strain evidence="11">ST58-10</strain>
    </source>
</reference>
<comment type="similarity">
    <text evidence="8">Belongs to the tRNA(Ile)-lysidine synthase family.</text>
</comment>
<gene>
    <name evidence="8" type="primary">tilS</name>
    <name evidence="10" type="ORF">A8C75_02970</name>
</gene>
<comment type="subcellular location">
    <subcellularLocation>
        <location evidence="1 8">Cytoplasm</location>
    </subcellularLocation>
</comment>
<dbReference type="EMBL" id="CP015839">
    <property type="protein sequence ID" value="ANG65075.1"/>
    <property type="molecule type" value="Genomic_DNA"/>
</dbReference>
<dbReference type="InterPro" id="IPR011063">
    <property type="entry name" value="TilS/TtcA_N"/>
</dbReference>
<sequence length="421" mass="46663">MAYSGGLDSRVLVELAARVLDPSRILLLHVNHHLQSESDAWAAHCVAQAQALGLAIRVLNVAPASASEADARDARYHAFARELRPGDLLLQGHHSDDQAETLLLRLIRGAGPKGLAGMPRQRAIGEAQLLRPLLDVRRAELERWARQHCLSWVDDPSNSAIDYDRNFIRHRVMAPLIERWPGVQARMGLSAGLLDESAELLKELARDDLEACRGPQGGLTGAALSALSLPRQRNLLRHWLTAASGVIVNGPLLARIEQDVLRAGQDRQPQLRIGAYSLRRYRGDLFLLAQPQAASAEMLAQIRLAPGDIALQHGRLSIVATRAEDHSILVHREQQKLVLRTLEQVTVRYRREGERCRPAGRSGSHPLKKLFQEYGVLPWLRDTWPLFVCGDEIVAVPGLWVCEGWQAECGNQGYSAGWHPA</sequence>
<evidence type="ECO:0000256" key="2">
    <source>
        <dbReference type="ARBA" id="ARBA00022490"/>
    </source>
</evidence>
<keyword evidence="4 8" id="KW-0819">tRNA processing</keyword>
<dbReference type="SMART" id="SM00977">
    <property type="entry name" value="TilS_C"/>
    <property type="match status" value="1"/>
</dbReference>
<dbReference type="STRING" id="1821621.A8C75_02970"/>
<feature type="binding site" evidence="8">
    <location>
        <begin position="4"/>
        <end position="9"/>
    </location>
    <ligand>
        <name>ATP</name>
        <dbReference type="ChEBI" id="CHEBI:30616"/>
    </ligand>
</feature>
<accession>A0A1A9F4F8</accession>
<dbReference type="EC" id="6.3.4.19" evidence="8"/>
<evidence type="ECO:0000256" key="1">
    <source>
        <dbReference type="ARBA" id="ARBA00004496"/>
    </source>
</evidence>
<dbReference type="Proteomes" id="UP000078070">
    <property type="component" value="Chromosome"/>
</dbReference>
<dbReference type="Pfam" id="PF11734">
    <property type="entry name" value="TilS_C"/>
    <property type="match status" value="1"/>
</dbReference>
<dbReference type="SUPFAM" id="SSF82829">
    <property type="entry name" value="MesJ substrate recognition domain-like"/>
    <property type="match status" value="1"/>
</dbReference>
<dbReference type="PANTHER" id="PTHR43033">
    <property type="entry name" value="TRNA(ILE)-LYSIDINE SYNTHASE-RELATED"/>
    <property type="match status" value="1"/>
</dbReference>
<dbReference type="GO" id="GO:0032267">
    <property type="term" value="F:tRNA(Ile)-lysidine synthase activity"/>
    <property type="evidence" value="ECO:0007669"/>
    <property type="project" value="UniProtKB-EC"/>
</dbReference>
<keyword evidence="6 8" id="KW-0067">ATP-binding</keyword>
<comment type="function">
    <text evidence="8">Ligates lysine onto the cytidine present at position 34 of the AUA codon-specific tRNA(Ile) that contains the anticodon CAU, in an ATP-dependent manner. Cytidine is converted to lysidine, thus changing the amino acid specificity of the tRNA from methionine to isoleucine.</text>
</comment>
<dbReference type="SUPFAM" id="SSF56037">
    <property type="entry name" value="PheT/TilS domain"/>
    <property type="match status" value="1"/>
</dbReference>
<dbReference type="GO" id="GO:0006400">
    <property type="term" value="P:tRNA modification"/>
    <property type="evidence" value="ECO:0007669"/>
    <property type="project" value="UniProtKB-UniRule"/>
</dbReference>
<dbReference type="InterPro" id="IPR012796">
    <property type="entry name" value="Lysidine-tRNA-synth_C"/>
</dbReference>
<evidence type="ECO:0000256" key="3">
    <source>
        <dbReference type="ARBA" id="ARBA00022598"/>
    </source>
</evidence>
<comment type="domain">
    <text evidence="8">The N-terminal region contains the highly conserved SGGXDS motif, predicted to be a P-loop motif involved in ATP binding.</text>
</comment>
<evidence type="ECO:0000313" key="10">
    <source>
        <dbReference type="EMBL" id="ANG65075.1"/>
    </source>
</evidence>
<name>A0A1A9F4F8_9GAMM</name>
<proteinExistence type="inferred from homology"/>
<dbReference type="GO" id="GO:0005524">
    <property type="term" value="F:ATP binding"/>
    <property type="evidence" value="ECO:0007669"/>
    <property type="project" value="UniProtKB-UniRule"/>
</dbReference>
<evidence type="ECO:0000256" key="7">
    <source>
        <dbReference type="ARBA" id="ARBA00048539"/>
    </source>
</evidence>
<dbReference type="SUPFAM" id="SSF52402">
    <property type="entry name" value="Adenine nucleotide alpha hydrolases-like"/>
    <property type="match status" value="1"/>
</dbReference>
<reference evidence="10 11" key="2">
    <citation type="journal article" date="2018" name="Int. J. Syst. Evol. Microbiol.">
        <title>Marinobacterium aestuarii sp. nov., a benzene-degrading marine bacterium isolated from estuary sediment.</title>
        <authorList>
            <person name="Bae S.S."/>
            <person name="Jung J."/>
            <person name="Chung D."/>
            <person name="Baek K."/>
        </authorList>
    </citation>
    <scope>NUCLEOTIDE SEQUENCE [LARGE SCALE GENOMIC DNA]</scope>
    <source>
        <strain evidence="10 11">ST58-10</strain>
    </source>
</reference>
<dbReference type="PANTHER" id="PTHR43033:SF1">
    <property type="entry name" value="TRNA(ILE)-LYSIDINE SYNTHASE-RELATED"/>
    <property type="match status" value="1"/>
</dbReference>
<protein>
    <recommendedName>
        <fullName evidence="8">tRNA(Ile)-lysidine synthase</fullName>
        <ecNumber evidence="8">6.3.4.19</ecNumber>
    </recommendedName>
    <alternativeName>
        <fullName evidence="8">tRNA(Ile)-2-lysyl-cytidine synthase</fullName>
    </alternativeName>
    <alternativeName>
        <fullName evidence="8">tRNA(Ile)-lysidine synthetase</fullName>
    </alternativeName>
</protein>
<keyword evidence="5 8" id="KW-0547">Nucleotide-binding</keyword>
<evidence type="ECO:0000256" key="5">
    <source>
        <dbReference type="ARBA" id="ARBA00022741"/>
    </source>
</evidence>
<evidence type="ECO:0000313" key="11">
    <source>
        <dbReference type="Proteomes" id="UP000078070"/>
    </source>
</evidence>
<dbReference type="InterPro" id="IPR012094">
    <property type="entry name" value="tRNA_Ile_lys_synt"/>
</dbReference>
<evidence type="ECO:0000259" key="9">
    <source>
        <dbReference type="SMART" id="SM00977"/>
    </source>
</evidence>
<dbReference type="InterPro" id="IPR014729">
    <property type="entry name" value="Rossmann-like_a/b/a_fold"/>
</dbReference>
<dbReference type="Pfam" id="PF01171">
    <property type="entry name" value="ATP_bind_3"/>
    <property type="match status" value="1"/>
</dbReference>
<dbReference type="AlphaFoldDB" id="A0A1A9F4F8"/>